<dbReference type="Pfam" id="PF20710">
    <property type="entry name" value="DUF6824"/>
    <property type="match status" value="2"/>
</dbReference>
<accession>A0AAD2CF06</accession>
<feature type="domain" description="DUF6824" evidence="2">
    <location>
        <begin position="494"/>
        <end position="574"/>
    </location>
</feature>
<evidence type="ECO:0000256" key="1">
    <source>
        <dbReference type="SAM" id="MobiDB-lite"/>
    </source>
</evidence>
<feature type="domain" description="DUF6824" evidence="2">
    <location>
        <begin position="386"/>
        <end position="468"/>
    </location>
</feature>
<organism evidence="3 4">
    <name type="scientific">Cylindrotheca closterium</name>
    <dbReference type="NCBI Taxonomy" id="2856"/>
    <lineage>
        <taxon>Eukaryota</taxon>
        <taxon>Sar</taxon>
        <taxon>Stramenopiles</taxon>
        <taxon>Ochrophyta</taxon>
        <taxon>Bacillariophyta</taxon>
        <taxon>Bacillariophyceae</taxon>
        <taxon>Bacillariophycidae</taxon>
        <taxon>Bacillariales</taxon>
        <taxon>Bacillariaceae</taxon>
        <taxon>Cylindrotheca</taxon>
    </lineage>
</organism>
<evidence type="ECO:0000313" key="3">
    <source>
        <dbReference type="EMBL" id="CAJ1932734.1"/>
    </source>
</evidence>
<sequence length="586" mass="67063">MTSCFEFNSGKQLCNAPPTFTNHGTRQDESFVSIISNTNNKEDDDHQENNMKKDETLDAMLSQAFNRLTFQERQEQQDLLHGVDGTLPEDKDFVEIALQELDNHLIRIKHGSVYETAEKMDPKYAGSRAFRIMFLRGNRYDAKAAADQTLRFFAQKQKLFGTEKLVKEITIDDLDEDDRACLRTGCIQIAGKDRSDRHIILQVPGLRSFKILQNELRVRYYIFMRVLEGEVAQKRGAIYLTYIVGHFRDKREGGGYLENHNLSMALPLYPAAFHVCTDDFAQGVLGNLVVRAMPAQARARFRLHFGTHLECKYHLSTYGIPGELLPLSAETNEMDLEPHLRWCRSCFTKTDRTELDHQDDEPKTNNHHSSSPAHGGLITVPNPNDVLFMGSKRRDNVGNERLRKLVKDAAKLYASGSNEDKRRLVDGIIGDIHESGGLFLKQVQKGNERWEEISLAKVREKITQRFRNHNRRRESVFQLVRGGTRISDVPLPKDVVLGRAQKSQGNELLHGLIKDRSEDYDSLNRGMKVIVVDAIIERIKSEGGRFLQPTPDLDGYVELSVDSTRDRVSTYFRNYRRPSRKVQVGK</sequence>
<evidence type="ECO:0000259" key="2">
    <source>
        <dbReference type="Pfam" id="PF20710"/>
    </source>
</evidence>
<protein>
    <recommendedName>
        <fullName evidence="2">DUF6824 domain-containing protein</fullName>
    </recommendedName>
</protein>
<comment type="caution">
    <text evidence="3">The sequence shown here is derived from an EMBL/GenBank/DDBJ whole genome shotgun (WGS) entry which is preliminary data.</text>
</comment>
<feature type="region of interest" description="Disordered" evidence="1">
    <location>
        <begin position="353"/>
        <end position="379"/>
    </location>
</feature>
<name>A0AAD2CF06_9STRA</name>
<proteinExistence type="predicted"/>
<feature type="compositionally biased region" description="Basic and acidic residues" evidence="1">
    <location>
        <begin position="353"/>
        <end position="364"/>
    </location>
</feature>
<gene>
    <name evidence="3" type="ORF">CYCCA115_LOCUS2985</name>
</gene>
<reference evidence="3" key="1">
    <citation type="submission" date="2023-08" db="EMBL/GenBank/DDBJ databases">
        <authorList>
            <person name="Audoor S."/>
            <person name="Bilcke G."/>
        </authorList>
    </citation>
    <scope>NUCLEOTIDE SEQUENCE</scope>
</reference>
<dbReference type="Proteomes" id="UP001295423">
    <property type="component" value="Unassembled WGS sequence"/>
</dbReference>
<evidence type="ECO:0000313" key="4">
    <source>
        <dbReference type="Proteomes" id="UP001295423"/>
    </source>
</evidence>
<dbReference type="AlphaFoldDB" id="A0AAD2CF06"/>
<keyword evidence="4" id="KW-1185">Reference proteome</keyword>
<dbReference type="EMBL" id="CAKOGP040000224">
    <property type="protein sequence ID" value="CAJ1932734.1"/>
    <property type="molecule type" value="Genomic_DNA"/>
</dbReference>
<dbReference type="InterPro" id="IPR049227">
    <property type="entry name" value="DUF6824"/>
</dbReference>